<name>A0A8K0RBW3_9PLEO</name>
<keyword evidence="4" id="KW-1185">Reference proteome</keyword>
<protein>
    <submittedName>
        <fullName evidence="3">Peptidase family C25-domain-containing protein</fullName>
    </submittedName>
</protein>
<dbReference type="GO" id="GO:0008234">
    <property type="term" value="F:cysteine-type peptidase activity"/>
    <property type="evidence" value="ECO:0007669"/>
    <property type="project" value="InterPro"/>
</dbReference>
<dbReference type="EMBL" id="JAGMVJ010000004">
    <property type="protein sequence ID" value="KAH7091334.1"/>
    <property type="molecule type" value="Genomic_DNA"/>
</dbReference>
<evidence type="ECO:0000259" key="2">
    <source>
        <dbReference type="Pfam" id="PF01364"/>
    </source>
</evidence>
<evidence type="ECO:0000256" key="1">
    <source>
        <dbReference type="ARBA" id="ARBA00022729"/>
    </source>
</evidence>
<dbReference type="InterPro" id="IPR029031">
    <property type="entry name" value="Gingipain_N_sf"/>
</dbReference>
<sequence>MRIENHETSEYGGGSQVVVSLYFDLKELELTQTPFGTIVKLADFKSCGAPGAPALPCKQLKVAVPELFWPGSVEVSDEEWKCASEPATFVIPAQKPRAGGHSKQGDFHCAADCSCRVRQRPDRPPHTEAFDPPEVVPPDMDAYTELVKNPPPIVSVVSIEAIGATRIAIIQVDPLRMGQNGELELCTHVKFTIKLLKEPALDNRREALSEFKRLYGDKGFDPKRVIVQPERFLSGLDEATRLRDIAIANVINPKIIGSIIRGDWPKFEFPSDYLIITDDFSWDAASITPGVPRPGIIAAFERLAEAKRARGITARVVTITDIVAGTYGDVRTGSRDLQEVVRRFLKFVRNRWGVNWLLLGGDTEIVPIRQVAGGAQQGYVGPPLGVTPPAKNTSYWTGSHLNIFAENLGTWYGATTDNQLVHAESGMLIPYDSTGTATSTSPGWYFTTADDYATLSATATTFIRVEGPESILKSQLQFLYYYNTLPTDLYYASLESYVIRRRPQGPGPLTVPYVYEPEHDWDATGNGLYGQCKFNGEDIDGVVQNIDISVGRAPIGFAQEATDFVNKVLAYEGIGKRRFLGSDWPRKMLIVSDDWWDRMQFSSTGTSPPGDHQFFHDAAQTQTLVKIGQTPTLYVWELVARVTQNDVRLLPFKRTSNPSVRGWYYAISDTDTTPSQTTVQIPWNPVTRAIPTQWIVVHGPLEERTPTLYDLNPTRQESGMIEQEDLRKQVRAELRGINRVERLYEDIFDLPLADQAVAPLDFLTDATLTAALNTGPHIVSLSGHGNEYGCCGLYNGVAANLKNGLGFIAYADSCLTNDYNTGWNSMSEDLMRNFNGGAVAYVGNTRFSWVGYGDDFQRAFFHQLTATRNLGLLNDSRLLVVGTRPGGLTFERWQMFTLNLLGDPEMRVYRGAIPALVVSPIVINPLLPIIKITQRPPIGPPKPDPPPIKGVLVYVRQGKQVFSGVVDDEGGVHLPKGMFQKGELEVTVSHKDYAVTTETMFMGGK</sequence>
<dbReference type="Gene3D" id="3.40.50.10390">
    <property type="entry name" value="Gingipain r, domain 1"/>
    <property type="match status" value="1"/>
</dbReference>
<evidence type="ECO:0000313" key="3">
    <source>
        <dbReference type="EMBL" id="KAH7091334.1"/>
    </source>
</evidence>
<comment type="caution">
    <text evidence="3">The sequence shown here is derived from an EMBL/GenBank/DDBJ whole genome shotgun (WGS) entry which is preliminary data.</text>
</comment>
<dbReference type="InterPro" id="IPR029030">
    <property type="entry name" value="Caspase-like_dom_sf"/>
</dbReference>
<dbReference type="Gene3D" id="3.40.50.1460">
    <property type="match status" value="1"/>
</dbReference>
<dbReference type="Proteomes" id="UP000813461">
    <property type="component" value="Unassembled WGS sequence"/>
</dbReference>
<dbReference type="GO" id="GO:0006508">
    <property type="term" value="P:proteolysis"/>
    <property type="evidence" value="ECO:0007669"/>
    <property type="project" value="InterPro"/>
</dbReference>
<proteinExistence type="predicted"/>
<dbReference type="AlphaFoldDB" id="A0A8K0RBW3"/>
<dbReference type="InterPro" id="IPR001769">
    <property type="entry name" value="Gingipain"/>
</dbReference>
<dbReference type="SUPFAM" id="SSF52129">
    <property type="entry name" value="Caspase-like"/>
    <property type="match status" value="1"/>
</dbReference>
<dbReference type="InterPro" id="IPR038490">
    <property type="entry name" value="Gingipain_propep_sf"/>
</dbReference>
<dbReference type="OrthoDB" id="4793765at2759"/>
<organism evidence="3 4">
    <name type="scientific">Paraphoma chrysanthemicola</name>
    <dbReference type="NCBI Taxonomy" id="798071"/>
    <lineage>
        <taxon>Eukaryota</taxon>
        <taxon>Fungi</taxon>
        <taxon>Dikarya</taxon>
        <taxon>Ascomycota</taxon>
        <taxon>Pezizomycotina</taxon>
        <taxon>Dothideomycetes</taxon>
        <taxon>Pleosporomycetidae</taxon>
        <taxon>Pleosporales</taxon>
        <taxon>Pleosporineae</taxon>
        <taxon>Phaeosphaeriaceae</taxon>
        <taxon>Paraphoma</taxon>
    </lineage>
</organism>
<keyword evidence="1" id="KW-0732">Signal</keyword>
<accession>A0A8K0RBW3</accession>
<gene>
    <name evidence="3" type="ORF">FB567DRAFT_567717</name>
</gene>
<feature type="domain" description="Gingipain" evidence="2">
    <location>
        <begin position="273"/>
        <end position="908"/>
    </location>
</feature>
<dbReference type="Pfam" id="PF01364">
    <property type="entry name" value="Peptidase_C25"/>
    <property type="match status" value="1"/>
</dbReference>
<evidence type="ECO:0000313" key="4">
    <source>
        <dbReference type="Proteomes" id="UP000813461"/>
    </source>
</evidence>
<dbReference type="Gene3D" id="2.60.40.3800">
    <property type="match status" value="1"/>
</dbReference>
<reference evidence="3" key="1">
    <citation type="journal article" date="2021" name="Nat. Commun.">
        <title>Genetic determinants of endophytism in the Arabidopsis root mycobiome.</title>
        <authorList>
            <person name="Mesny F."/>
            <person name="Miyauchi S."/>
            <person name="Thiergart T."/>
            <person name="Pickel B."/>
            <person name="Atanasova L."/>
            <person name="Karlsson M."/>
            <person name="Huettel B."/>
            <person name="Barry K.W."/>
            <person name="Haridas S."/>
            <person name="Chen C."/>
            <person name="Bauer D."/>
            <person name="Andreopoulos W."/>
            <person name="Pangilinan J."/>
            <person name="LaButti K."/>
            <person name="Riley R."/>
            <person name="Lipzen A."/>
            <person name="Clum A."/>
            <person name="Drula E."/>
            <person name="Henrissat B."/>
            <person name="Kohler A."/>
            <person name="Grigoriev I.V."/>
            <person name="Martin F.M."/>
            <person name="Hacquard S."/>
        </authorList>
    </citation>
    <scope>NUCLEOTIDE SEQUENCE</scope>
    <source>
        <strain evidence="3">MPI-SDFR-AT-0120</strain>
    </source>
</reference>